<dbReference type="Pfam" id="PF25954">
    <property type="entry name" value="Beta-barrel_RND_2"/>
    <property type="match status" value="1"/>
</dbReference>
<proteinExistence type="inferred from homology"/>
<evidence type="ECO:0000256" key="1">
    <source>
        <dbReference type="ARBA" id="ARBA00009477"/>
    </source>
</evidence>
<evidence type="ECO:0000256" key="3">
    <source>
        <dbReference type="SAM" id="MobiDB-lite"/>
    </source>
</evidence>
<reference evidence="7 8" key="1">
    <citation type="submission" date="2023-04" db="EMBL/GenBank/DDBJ databases">
        <title>Ottowia paracancer sp. nov., isolated from human stomach.</title>
        <authorList>
            <person name="Song Y."/>
        </authorList>
    </citation>
    <scope>NUCLEOTIDE SEQUENCE [LARGE SCALE GENOMIC DNA]</scope>
    <source>
        <strain evidence="7 8">10c7w1</strain>
    </source>
</reference>
<keyword evidence="2" id="KW-0175">Coiled coil</keyword>
<dbReference type="GO" id="GO:0015562">
    <property type="term" value="F:efflux transmembrane transporter activity"/>
    <property type="evidence" value="ECO:0007669"/>
    <property type="project" value="TreeGrafter"/>
</dbReference>
<keyword evidence="8" id="KW-1185">Reference proteome</keyword>
<protein>
    <submittedName>
        <fullName evidence="7">Efflux RND transporter periplasmic adaptor subunit</fullName>
    </submittedName>
</protein>
<comment type="similarity">
    <text evidence="1">Belongs to the membrane fusion protein (MFP) (TC 8.A.1) family.</text>
</comment>
<name>A0AAW6REQ5_9BURK</name>
<dbReference type="GO" id="GO:1990281">
    <property type="term" value="C:efflux pump complex"/>
    <property type="evidence" value="ECO:0007669"/>
    <property type="project" value="TreeGrafter"/>
</dbReference>
<dbReference type="PROSITE" id="PS51257">
    <property type="entry name" value="PROKAR_LIPOPROTEIN"/>
    <property type="match status" value="1"/>
</dbReference>
<evidence type="ECO:0000259" key="6">
    <source>
        <dbReference type="Pfam" id="PF25954"/>
    </source>
</evidence>
<feature type="signal peptide" evidence="4">
    <location>
        <begin position="1"/>
        <end position="19"/>
    </location>
</feature>
<dbReference type="SUPFAM" id="SSF111369">
    <property type="entry name" value="HlyD-like secretion proteins"/>
    <property type="match status" value="1"/>
</dbReference>
<dbReference type="InterPro" id="IPR058792">
    <property type="entry name" value="Beta-barrel_RND_2"/>
</dbReference>
<dbReference type="Gene3D" id="2.40.30.170">
    <property type="match status" value="1"/>
</dbReference>
<dbReference type="Proteomes" id="UP001237156">
    <property type="component" value="Unassembled WGS sequence"/>
</dbReference>
<dbReference type="InterPro" id="IPR006143">
    <property type="entry name" value="RND_pump_MFP"/>
</dbReference>
<organism evidence="7 8">
    <name type="scientific">Ottowia cancrivicina</name>
    <dbReference type="NCBI Taxonomy" id="3040346"/>
    <lineage>
        <taxon>Bacteria</taxon>
        <taxon>Pseudomonadati</taxon>
        <taxon>Pseudomonadota</taxon>
        <taxon>Betaproteobacteria</taxon>
        <taxon>Burkholderiales</taxon>
        <taxon>Comamonadaceae</taxon>
        <taxon>Ottowia</taxon>
    </lineage>
</organism>
<dbReference type="NCBIfam" id="TIGR01730">
    <property type="entry name" value="RND_mfp"/>
    <property type="match status" value="1"/>
</dbReference>
<feature type="coiled-coil region" evidence="2">
    <location>
        <begin position="137"/>
        <end position="164"/>
    </location>
</feature>
<evidence type="ECO:0000256" key="4">
    <source>
        <dbReference type="SAM" id="SignalP"/>
    </source>
</evidence>
<dbReference type="Gene3D" id="1.10.287.470">
    <property type="entry name" value="Helix hairpin bin"/>
    <property type="match status" value="1"/>
</dbReference>
<evidence type="ECO:0000313" key="7">
    <source>
        <dbReference type="EMBL" id="MDG9698893.1"/>
    </source>
</evidence>
<dbReference type="Gene3D" id="2.40.50.100">
    <property type="match status" value="1"/>
</dbReference>
<dbReference type="InterPro" id="IPR058625">
    <property type="entry name" value="MdtA-like_BSH"/>
</dbReference>
<accession>A0AAW6REQ5</accession>
<feature type="domain" description="CusB-like beta-barrel" evidence="6">
    <location>
        <begin position="207"/>
        <end position="264"/>
    </location>
</feature>
<sequence>MQRHRFATAAALAAALALAACGKHPAAPAPVRAVKLMTVAAAPAASQPEYAGEVRAEVESRLGFRVAGKIIERAVEPGQHVKKGQLLARLDARDYQLAADAARAQTAAAQAQRDLAATDLERFSALRDKGFISSAELDRRATALQSAESALKQARAQLAAQGNQAGYTHLLADADGVVTGVDAEAGQVVAAGAPVVRLARDGARDIAFAVPEGQAQRLAAGQNATVRLWASDEKLPARIREIAASPDPATRTYTVKAALQGQAAASAPLGATAYVTPESAAQAGAAALSLPGSALWQAADGQSAVWRYDPASSAVEQLNVQVGGVQGDSVLISGGLQEGMQIVTSGVHALQPGQKVSIYKPRAAAEAAEAAETAQAQDAPPSGSPDSATAP</sequence>
<dbReference type="AlphaFoldDB" id="A0AAW6REQ5"/>
<dbReference type="RefSeq" id="WP_102284087.1">
    <property type="nucleotide sequence ID" value="NZ_JARVII010000005.1"/>
</dbReference>
<dbReference type="Pfam" id="PF25917">
    <property type="entry name" value="BSH_RND"/>
    <property type="match status" value="1"/>
</dbReference>
<comment type="caution">
    <text evidence="7">The sequence shown here is derived from an EMBL/GenBank/DDBJ whole genome shotgun (WGS) entry which is preliminary data.</text>
</comment>
<feature type="compositionally biased region" description="Low complexity" evidence="3">
    <location>
        <begin position="364"/>
        <end position="379"/>
    </location>
</feature>
<gene>
    <name evidence="7" type="ORF">QB898_04010</name>
</gene>
<feature type="chain" id="PRO_5043936101" evidence="4">
    <location>
        <begin position="20"/>
        <end position="391"/>
    </location>
</feature>
<evidence type="ECO:0000256" key="2">
    <source>
        <dbReference type="SAM" id="Coils"/>
    </source>
</evidence>
<dbReference type="PANTHER" id="PTHR30469">
    <property type="entry name" value="MULTIDRUG RESISTANCE PROTEIN MDTA"/>
    <property type="match status" value="1"/>
</dbReference>
<evidence type="ECO:0000313" key="8">
    <source>
        <dbReference type="Proteomes" id="UP001237156"/>
    </source>
</evidence>
<feature type="domain" description="Multidrug resistance protein MdtA-like barrel-sandwich hybrid" evidence="5">
    <location>
        <begin position="63"/>
        <end position="193"/>
    </location>
</feature>
<keyword evidence="4" id="KW-0732">Signal</keyword>
<feature type="region of interest" description="Disordered" evidence="3">
    <location>
        <begin position="361"/>
        <end position="391"/>
    </location>
</feature>
<dbReference type="PANTHER" id="PTHR30469:SF15">
    <property type="entry name" value="HLYD FAMILY OF SECRETION PROTEINS"/>
    <property type="match status" value="1"/>
</dbReference>
<dbReference type="EMBL" id="JARVII010000005">
    <property type="protein sequence ID" value="MDG9698893.1"/>
    <property type="molecule type" value="Genomic_DNA"/>
</dbReference>
<evidence type="ECO:0000259" key="5">
    <source>
        <dbReference type="Pfam" id="PF25917"/>
    </source>
</evidence>
<dbReference type="Gene3D" id="2.40.420.20">
    <property type="match status" value="1"/>
</dbReference>